<dbReference type="GO" id="GO:0030182">
    <property type="term" value="P:neuron differentiation"/>
    <property type="evidence" value="ECO:0007669"/>
    <property type="project" value="UniProtKB-ARBA"/>
</dbReference>
<dbReference type="PANTHER" id="PTHR23280">
    <property type="entry name" value="4.1 G PROTEIN"/>
    <property type="match status" value="1"/>
</dbReference>
<dbReference type="InterPro" id="IPR018980">
    <property type="entry name" value="FERM_PH-like_C"/>
</dbReference>
<dbReference type="GO" id="GO:0031032">
    <property type="term" value="P:actomyosin structure organization"/>
    <property type="evidence" value="ECO:0007669"/>
    <property type="project" value="TreeGrafter"/>
</dbReference>
<dbReference type="Pfam" id="PF09380">
    <property type="entry name" value="FERM_C"/>
    <property type="match status" value="1"/>
</dbReference>
<dbReference type="Proteomes" id="UP000708208">
    <property type="component" value="Unassembled WGS sequence"/>
</dbReference>
<dbReference type="PROSITE" id="PS00661">
    <property type="entry name" value="FERM_2"/>
    <property type="match status" value="1"/>
</dbReference>
<dbReference type="CDD" id="cd14473">
    <property type="entry name" value="FERM_B-lobe"/>
    <property type="match status" value="1"/>
</dbReference>
<reference evidence="2" key="1">
    <citation type="submission" date="2021-06" db="EMBL/GenBank/DDBJ databases">
        <authorList>
            <person name="Hodson N. C."/>
            <person name="Mongue J. A."/>
            <person name="Jaron S. K."/>
        </authorList>
    </citation>
    <scope>NUCLEOTIDE SEQUENCE</scope>
</reference>
<dbReference type="InterPro" id="IPR019749">
    <property type="entry name" value="Band_41_domain"/>
</dbReference>
<dbReference type="GO" id="GO:0009887">
    <property type="term" value="P:animal organ morphogenesis"/>
    <property type="evidence" value="ECO:0007669"/>
    <property type="project" value="UniProtKB-ARBA"/>
</dbReference>
<dbReference type="InterPro" id="IPR019748">
    <property type="entry name" value="FERM_central"/>
</dbReference>
<proteinExistence type="predicted"/>
<sequence length="164" mass="18918">SATVYFRVKFFVEDPARLNEEYTRYHVFLQLRKDILEGRLIVTPSTACLLSSYAVQSELGDFNPEEHDELGYYLQNTEANLLLLKSEDYLRKICQLHKLHKGQTPADAEFNFLTHAKRLDSYGVNFHRVKDNLGKEILLGISSMGISVYHNGIKINTFSWSKIT</sequence>
<accession>A0A8J2LFY3</accession>
<evidence type="ECO:0000259" key="1">
    <source>
        <dbReference type="PROSITE" id="PS50057"/>
    </source>
</evidence>
<name>A0A8J2LFY3_9HEXA</name>
<comment type="caution">
    <text evidence="2">The sequence shown here is derived from an EMBL/GenBank/DDBJ whole genome shotgun (WGS) entry which is preliminary data.</text>
</comment>
<keyword evidence="3" id="KW-1185">Reference proteome</keyword>
<dbReference type="OrthoDB" id="5854685at2759"/>
<feature type="non-terminal residue" evidence="2">
    <location>
        <position position="164"/>
    </location>
</feature>
<dbReference type="InterPro" id="IPR000299">
    <property type="entry name" value="FERM_domain"/>
</dbReference>
<dbReference type="PANTHER" id="PTHR23280:SF27">
    <property type="entry name" value="TYROSINE-PROTEIN PHOSPHATASE NON-RECEPTOR TYPE"/>
    <property type="match status" value="1"/>
</dbReference>
<dbReference type="InterPro" id="IPR019747">
    <property type="entry name" value="FERM_CS"/>
</dbReference>
<evidence type="ECO:0000313" key="3">
    <source>
        <dbReference type="Proteomes" id="UP000708208"/>
    </source>
</evidence>
<dbReference type="FunFam" id="1.20.80.10:FF:000014">
    <property type="entry name" value="Tyrosine-protein phosphatase non-receptor type"/>
    <property type="match status" value="1"/>
</dbReference>
<dbReference type="AlphaFoldDB" id="A0A8J2LFY3"/>
<dbReference type="SMART" id="SM00295">
    <property type="entry name" value="B41"/>
    <property type="match status" value="1"/>
</dbReference>
<gene>
    <name evidence="2" type="ORF">AFUS01_LOCUS40729</name>
</gene>
<feature type="domain" description="FERM" evidence="1">
    <location>
        <begin position="1"/>
        <end position="164"/>
    </location>
</feature>
<dbReference type="EMBL" id="CAJVCH010558263">
    <property type="protein sequence ID" value="CAG7830963.1"/>
    <property type="molecule type" value="Genomic_DNA"/>
</dbReference>
<feature type="non-terminal residue" evidence="2">
    <location>
        <position position="1"/>
    </location>
</feature>
<dbReference type="PROSITE" id="PS50057">
    <property type="entry name" value="FERM_3"/>
    <property type="match status" value="1"/>
</dbReference>
<dbReference type="GO" id="GO:0005856">
    <property type="term" value="C:cytoskeleton"/>
    <property type="evidence" value="ECO:0007669"/>
    <property type="project" value="TreeGrafter"/>
</dbReference>
<dbReference type="GO" id="GO:0071944">
    <property type="term" value="C:cell periphery"/>
    <property type="evidence" value="ECO:0007669"/>
    <property type="project" value="UniProtKB-ARBA"/>
</dbReference>
<protein>
    <recommendedName>
        <fullName evidence="1">FERM domain-containing protein</fullName>
    </recommendedName>
</protein>
<dbReference type="Pfam" id="PF00373">
    <property type="entry name" value="FERM_M"/>
    <property type="match status" value="1"/>
</dbReference>
<organism evidence="2 3">
    <name type="scientific">Allacma fusca</name>
    <dbReference type="NCBI Taxonomy" id="39272"/>
    <lineage>
        <taxon>Eukaryota</taxon>
        <taxon>Metazoa</taxon>
        <taxon>Ecdysozoa</taxon>
        <taxon>Arthropoda</taxon>
        <taxon>Hexapoda</taxon>
        <taxon>Collembola</taxon>
        <taxon>Symphypleona</taxon>
        <taxon>Sminthuridae</taxon>
        <taxon>Allacma</taxon>
    </lineage>
</organism>
<evidence type="ECO:0000313" key="2">
    <source>
        <dbReference type="EMBL" id="CAG7830963.1"/>
    </source>
</evidence>